<name>A0A9D4LS30_DREPO</name>
<evidence type="ECO:0000313" key="1">
    <source>
        <dbReference type="EMBL" id="KAH3863977.1"/>
    </source>
</evidence>
<dbReference type="EMBL" id="JAIWYP010000002">
    <property type="protein sequence ID" value="KAH3863977.1"/>
    <property type="molecule type" value="Genomic_DNA"/>
</dbReference>
<accession>A0A9D4LS30</accession>
<dbReference type="Proteomes" id="UP000828390">
    <property type="component" value="Unassembled WGS sequence"/>
</dbReference>
<keyword evidence="2" id="KW-1185">Reference proteome</keyword>
<dbReference type="AlphaFoldDB" id="A0A9D4LS30"/>
<gene>
    <name evidence="1" type="ORF">DPMN_026985</name>
</gene>
<sequence>MIMQETFKYHQASIFTSGRHISNLVFADDIDLMVGKNTPRSHLTNRLNSRAGAYGKEVSVMK</sequence>
<reference evidence="1" key="2">
    <citation type="submission" date="2020-11" db="EMBL/GenBank/DDBJ databases">
        <authorList>
            <person name="McCartney M.A."/>
            <person name="Auch B."/>
            <person name="Kono T."/>
            <person name="Mallez S."/>
            <person name="Becker A."/>
            <person name="Gohl D.M."/>
            <person name="Silverstein K.A.T."/>
            <person name="Koren S."/>
            <person name="Bechman K.B."/>
            <person name="Herman A."/>
            <person name="Abrahante J.E."/>
            <person name="Garbe J."/>
        </authorList>
    </citation>
    <scope>NUCLEOTIDE SEQUENCE</scope>
    <source>
        <strain evidence="1">Duluth1</strain>
        <tissue evidence="1">Whole animal</tissue>
    </source>
</reference>
<proteinExistence type="predicted"/>
<reference evidence="1" key="1">
    <citation type="journal article" date="2019" name="bioRxiv">
        <title>The Genome of the Zebra Mussel, Dreissena polymorpha: A Resource for Invasive Species Research.</title>
        <authorList>
            <person name="McCartney M.A."/>
            <person name="Auch B."/>
            <person name="Kono T."/>
            <person name="Mallez S."/>
            <person name="Zhang Y."/>
            <person name="Obille A."/>
            <person name="Becker A."/>
            <person name="Abrahante J.E."/>
            <person name="Garbe J."/>
            <person name="Badalamenti J.P."/>
            <person name="Herman A."/>
            <person name="Mangelson H."/>
            <person name="Liachko I."/>
            <person name="Sullivan S."/>
            <person name="Sone E.D."/>
            <person name="Koren S."/>
            <person name="Silverstein K.A.T."/>
            <person name="Beckman K.B."/>
            <person name="Gohl D.M."/>
        </authorList>
    </citation>
    <scope>NUCLEOTIDE SEQUENCE</scope>
    <source>
        <strain evidence="1">Duluth1</strain>
        <tissue evidence="1">Whole animal</tissue>
    </source>
</reference>
<organism evidence="1 2">
    <name type="scientific">Dreissena polymorpha</name>
    <name type="common">Zebra mussel</name>
    <name type="synonym">Mytilus polymorpha</name>
    <dbReference type="NCBI Taxonomy" id="45954"/>
    <lineage>
        <taxon>Eukaryota</taxon>
        <taxon>Metazoa</taxon>
        <taxon>Spiralia</taxon>
        <taxon>Lophotrochozoa</taxon>
        <taxon>Mollusca</taxon>
        <taxon>Bivalvia</taxon>
        <taxon>Autobranchia</taxon>
        <taxon>Heteroconchia</taxon>
        <taxon>Euheterodonta</taxon>
        <taxon>Imparidentia</taxon>
        <taxon>Neoheterodontei</taxon>
        <taxon>Myida</taxon>
        <taxon>Dreissenoidea</taxon>
        <taxon>Dreissenidae</taxon>
        <taxon>Dreissena</taxon>
    </lineage>
</organism>
<protein>
    <submittedName>
        <fullName evidence="1">Uncharacterized protein</fullName>
    </submittedName>
</protein>
<comment type="caution">
    <text evidence="1">The sequence shown here is derived from an EMBL/GenBank/DDBJ whole genome shotgun (WGS) entry which is preliminary data.</text>
</comment>
<evidence type="ECO:0000313" key="2">
    <source>
        <dbReference type="Proteomes" id="UP000828390"/>
    </source>
</evidence>